<evidence type="ECO:0000256" key="3">
    <source>
        <dbReference type="ARBA" id="ARBA00023295"/>
    </source>
</evidence>
<accession>A0A6N8J2Q8</accession>
<evidence type="ECO:0000256" key="4">
    <source>
        <dbReference type="PIRSR" id="PIRSR606710-1"/>
    </source>
</evidence>
<feature type="site" description="Important for catalytic activity, responsible for pKa modulation of the active site Glu and correct orientation of both the proton donor and substrate" evidence="5">
    <location>
        <position position="170"/>
    </location>
</feature>
<evidence type="ECO:0000256" key="6">
    <source>
        <dbReference type="SAM" id="SignalP"/>
    </source>
</evidence>
<keyword evidence="6" id="KW-0732">Signal</keyword>
<dbReference type="EMBL" id="WRXO01000001">
    <property type="protein sequence ID" value="MVT39041.1"/>
    <property type="molecule type" value="Genomic_DNA"/>
</dbReference>
<evidence type="ECO:0000256" key="2">
    <source>
        <dbReference type="ARBA" id="ARBA00022801"/>
    </source>
</evidence>
<dbReference type="InterPro" id="IPR013320">
    <property type="entry name" value="ConA-like_dom_sf"/>
</dbReference>
<dbReference type="RefSeq" id="WP_157297746.1">
    <property type="nucleotide sequence ID" value="NZ_BAAAZB010000005.1"/>
</dbReference>
<dbReference type="InterPro" id="IPR023296">
    <property type="entry name" value="Glyco_hydro_beta-prop_sf"/>
</dbReference>
<reference evidence="8 9" key="1">
    <citation type="submission" date="2019-12" db="EMBL/GenBank/DDBJ databases">
        <title>The draft genomic sequence of strain Chitinophaga oryziterrae JCM 16595.</title>
        <authorList>
            <person name="Zhang X."/>
        </authorList>
    </citation>
    <scope>NUCLEOTIDE SEQUENCE [LARGE SCALE GENOMIC DNA]</scope>
    <source>
        <strain evidence="8 9">JCM 16595</strain>
    </source>
</reference>
<dbReference type="Pfam" id="PF17851">
    <property type="entry name" value="GH43_C2"/>
    <property type="match status" value="1"/>
</dbReference>
<proteinExistence type="inferred from homology"/>
<feature type="active site" description="Proton donor" evidence="4">
    <location>
        <position position="219"/>
    </location>
</feature>
<evidence type="ECO:0000313" key="8">
    <source>
        <dbReference type="EMBL" id="MVT39041.1"/>
    </source>
</evidence>
<dbReference type="AlphaFoldDB" id="A0A6N8J2Q8"/>
<dbReference type="InterPro" id="IPR006710">
    <property type="entry name" value="Glyco_hydro_43"/>
</dbReference>
<keyword evidence="2 8" id="KW-0378">Hydrolase</keyword>
<comment type="similarity">
    <text evidence="1">Belongs to the glycosyl hydrolase 43 family.</text>
</comment>
<dbReference type="SUPFAM" id="SSF75005">
    <property type="entry name" value="Arabinanase/levansucrase/invertase"/>
    <property type="match status" value="1"/>
</dbReference>
<dbReference type="Proteomes" id="UP000468388">
    <property type="component" value="Unassembled WGS sequence"/>
</dbReference>
<evidence type="ECO:0000256" key="5">
    <source>
        <dbReference type="PIRSR" id="PIRSR606710-2"/>
    </source>
</evidence>
<keyword evidence="9" id="KW-1185">Reference proteome</keyword>
<dbReference type="InterPro" id="IPR008999">
    <property type="entry name" value="Actin-crosslinking"/>
</dbReference>
<dbReference type="InterPro" id="IPR051795">
    <property type="entry name" value="Glycosyl_Hydrlase_43"/>
</dbReference>
<dbReference type="PANTHER" id="PTHR42812:SF12">
    <property type="entry name" value="BETA-XYLOSIDASE-RELATED"/>
    <property type="match status" value="1"/>
</dbReference>
<dbReference type="InterPro" id="IPR041542">
    <property type="entry name" value="GH43_C2"/>
</dbReference>
<feature type="active site" description="Proton acceptor" evidence="4">
    <location>
        <position position="61"/>
    </location>
</feature>
<dbReference type="Gene3D" id="2.60.120.200">
    <property type="match status" value="1"/>
</dbReference>
<protein>
    <submittedName>
        <fullName evidence="8">Family 43 glycosylhydrolase</fullName>
    </submittedName>
</protein>
<dbReference type="PANTHER" id="PTHR42812">
    <property type="entry name" value="BETA-XYLOSIDASE"/>
    <property type="match status" value="1"/>
</dbReference>
<evidence type="ECO:0000313" key="9">
    <source>
        <dbReference type="Proteomes" id="UP000468388"/>
    </source>
</evidence>
<dbReference type="CDD" id="cd09001">
    <property type="entry name" value="GH43_FsAxh1-like"/>
    <property type="match status" value="1"/>
</dbReference>
<dbReference type="GO" id="GO:0005975">
    <property type="term" value="P:carbohydrate metabolic process"/>
    <property type="evidence" value="ECO:0007669"/>
    <property type="project" value="InterPro"/>
</dbReference>
<dbReference type="CDD" id="cd00257">
    <property type="entry name" value="beta-trefoil_FSCN-like"/>
    <property type="match status" value="1"/>
</dbReference>
<organism evidence="8 9">
    <name type="scientific">Chitinophaga oryziterrae</name>
    <dbReference type="NCBI Taxonomy" id="1031224"/>
    <lineage>
        <taxon>Bacteria</taxon>
        <taxon>Pseudomonadati</taxon>
        <taxon>Bacteroidota</taxon>
        <taxon>Chitinophagia</taxon>
        <taxon>Chitinophagales</taxon>
        <taxon>Chitinophagaceae</taxon>
        <taxon>Chitinophaga</taxon>
    </lineage>
</organism>
<feature type="chain" id="PRO_5026885406" evidence="6">
    <location>
        <begin position="26"/>
        <end position="710"/>
    </location>
</feature>
<dbReference type="SUPFAM" id="SSF50405">
    <property type="entry name" value="Actin-crosslinking proteins"/>
    <property type="match status" value="1"/>
</dbReference>
<dbReference type="Gene3D" id="2.80.10.50">
    <property type="match status" value="1"/>
</dbReference>
<feature type="signal peptide" evidence="6">
    <location>
        <begin position="1"/>
        <end position="25"/>
    </location>
</feature>
<dbReference type="GO" id="GO:0004553">
    <property type="term" value="F:hydrolase activity, hydrolyzing O-glycosyl compounds"/>
    <property type="evidence" value="ECO:0007669"/>
    <property type="project" value="InterPro"/>
</dbReference>
<dbReference type="Pfam" id="PF04616">
    <property type="entry name" value="Glyco_hydro_43"/>
    <property type="match status" value="1"/>
</dbReference>
<dbReference type="OrthoDB" id="9801455at2"/>
<dbReference type="SUPFAM" id="SSF49899">
    <property type="entry name" value="Concanavalin A-like lectins/glucanases"/>
    <property type="match status" value="1"/>
</dbReference>
<evidence type="ECO:0000259" key="7">
    <source>
        <dbReference type="Pfam" id="PF17851"/>
    </source>
</evidence>
<keyword evidence="3" id="KW-0326">Glycosidase</keyword>
<name>A0A6N8J2Q8_9BACT</name>
<dbReference type="Gene3D" id="2.115.10.20">
    <property type="entry name" value="Glycosyl hydrolase domain, family 43"/>
    <property type="match status" value="1"/>
</dbReference>
<feature type="domain" description="Beta-xylosidase C-terminal Concanavalin A-like" evidence="7">
    <location>
        <begin position="371"/>
        <end position="555"/>
    </location>
</feature>
<evidence type="ECO:0000256" key="1">
    <source>
        <dbReference type="ARBA" id="ARBA00009865"/>
    </source>
</evidence>
<comment type="caution">
    <text evidence="8">The sequence shown here is derived from an EMBL/GenBank/DDBJ whole genome shotgun (WGS) entry which is preliminary data.</text>
</comment>
<sequence>MFHFSFKRIGCLLPVLILQALVSVAQHSSTGEADYLKAPTWTADNGNGTFTNPLFYDEFSDPDVIRVGDDYYLTGTTMHAMPGLPVLHSRDLVNWDFVSYAVDRLDLGAAFRLENQNNIYGQGIWAPCFRYHKGIYYIFSNVNHFSTQLFTATDPKGPWKHTRMNKSFHDLSVLFDDDGKAYVVWGYDEVRLAELNDSLTDIKPGSEQVIVPSGSGAGEGSHFYKINGKYYITSTNYDPVCYQVCLRADNPSGPYEIRVMSAKESLGEGSGWRLANEREGPPFKLVPPVENYVGRMPMHQGGIVQIQSGEWWGWSMMDNNSVGRLVCLSPVTWQDGWPYFGLPGNLTRSPRTWVKPNTGFHSLPNAPYRRSDDFTSLSLQPVWQWNHVSVNSKWSLKERKGYLRLHSLQATDFWSAKNTLTQRAIGPESVVSVEADLAKMKECDVAGLALLNLPYAWIGVTKKAGGFEIQQFDQQTGKLNVAKLNGTRIWLQAHCNFDSEKALFSYSIDGKNYTRLGDEFIMIFQGRTFQGVRYSLFNYNTLNKEGGYVDFNSFIVDEPRPHGLTKPIPYGKIITLTSLADSTVLVNWKNFIRPVPSSEKPAQGDNAKFRVVDRGNGRIALQSVANGGWATVTGIGTMAEVRIEKDEKGEDSQFQWQDMLRGDLMLMSLYTHKYLFADPNAKSLCSADAPGTRPDRKDGACFYWTIVEDK</sequence>
<gene>
    <name evidence="8" type="ORF">GO495_00475</name>
</gene>